<protein>
    <recommendedName>
        <fullName evidence="6">Uridine kinase</fullName>
        <ecNumber evidence="6">2.7.1.48</ecNumber>
    </recommendedName>
</protein>
<dbReference type="GO" id="GO:0044206">
    <property type="term" value="P:UMP salvage"/>
    <property type="evidence" value="ECO:0007669"/>
    <property type="project" value="UniProtKB-UniPathway"/>
</dbReference>
<dbReference type="RefSeq" id="XP_034010114.1">
    <property type="nucleotide sequence ID" value="XM_034158064.1"/>
</dbReference>
<feature type="domain" description="Phosphoribosyltransferase" evidence="8">
    <location>
        <begin position="241"/>
        <end position="424"/>
    </location>
</feature>
<evidence type="ECO:0000259" key="7">
    <source>
        <dbReference type="Pfam" id="PF00485"/>
    </source>
</evidence>
<dbReference type="Pfam" id="PF14681">
    <property type="entry name" value="UPRTase"/>
    <property type="match status" value="1"/>
</dbReference>
<dbReference type="Gene3D" id="3.40.50.300">
    <property type="entry name" value="P-loop containing nucleotide triphosphate hydrolases"/>
    <property type="match status" value="1"/>
</dbReference>
<keyword evidence="3 6" id="KW-0808">Transferase</keyword>
<evidence type="ECO:0000313" key="9">
    <source>
        <dbReference type="EMBL" id="KAA8897686.1"/>
    </source>
</evidence>
<dbReference type="SUPFAM" id="SSF52540">
    <property type="entry name" value="P-loop containing nucleoside triphosphate hydrolases"/>
    <property type="match status" value="1"/>
</dbReference>
<evidence type="ECO:0000256" key="4">
    <source>
        <dbReference type="ARBA" id="ARBA00022741"/>
    </source>
</evidence>
<evidence type="ECO:0000256" key="2">
    <source>
        <dbReference type="ARBA" id="ARBA00004784"/>
    </source>
</evidence>
<dbReference type="InterPro" id="IPR000764">
    <property type="entry name" value="Uridine_kinase-like"/>
</dbReference>
<dbReference type="NCBIfam" id="NF004018">
    <property type="entry name" value="PRK05480.1"/>
    <property type="match status" value="1"/>
</dbReference>
<gene>
    <name evidence="9" type="ORF">DIURU_005117</name>
</gene>
<dbReference type="InterPro" id="IPR000836">
    <property type="entry name" value="PRTase_dom"/>
</dbReference>
<dbReference type="InterPro" id="IPR029057">
    <property type="entry name" value="PRTase-like"/>
</dbReference>
<dbReference type="CDD" id="cd02023">
    <property type="entry name" value="UMPK"/>
    <property type="match status" value="1"/>
</dbReference>
<feature type="domain" description="Phosphoribulokinase/uridine kinase" evidence="7">
    <location>
        <begin position="12"/>
        <end position="199"/>
    </location>
</feature>
<dbReference type="VEuPathDB" id="FungiDB:DIURU_005117"/>
<dbReference type="EC" id="2.7.1.48" evidence="6"/>
<dbReference type="PANTHER" id="PTHR10285">
    <property type="entry name" value="URIDINE KINASE"/>
    <property type="match status" value="1"/>
</dbReference>
<evidence type="ECO:0000256" key="6">
    <source>
        <dbReference type="RuleBase" id="RU003825"/>
    </source>
</evidence>
<dbReference type="UniPathway" id="UPA00574">
    <property type="reaction ID" value="UER00637"/>
</dbReference>
<dbReference type="Proteomes" id="UP000449547">
    <property type="component" value="Unassembled WGS sequence"/>
</dbReference>
<evidence type="ECO:0000259" key="8">
    <source>
        <dbReference type="Pfam" id="PF14681"/>
    </source>
</evidence>
<name>A0A642UEQ6_DIURU</name>
<keyword evidence="10" id="KW-1185">Reference proteome</keyword>
<comment type="similarity">
    <text evidence="6">Belongs to the uridine kinase family.</text>
</comment>
<dbReference type="AlphaFoldDB" id="A0A642UEQ6"/>
<comment type="pathway">
    <text evidence="2 6">Pyrimidine metabolism; CTP biosynthesis via salvage pathway; CTP from cytidine: step 1/3.</text>
</comment>
<evidence type="ECO:0000256" key="3">
    <source>
        <dbReference type="ARBA" id="ARBA00022679"/>
    </source>
</evidence>
<dbReference type="UniPathway" id="UPA00579">
    <property type="reaction ID" value="UER00640"/>
</dbReference>
<dbReference type="GO" id="GO:0044211">
    <property type="term" value="P:CTP salvage"/>
    <property type="evidence" value="ECO:0007669"/>
    <property type="project" value="UniProtKB-UniPathway"/>
</dbReference>
<comment type="caution">
    <text evidence="9">The sequence shown here is derived from an EMBL/GenBank/DDBJ whole genome shotgun (WGS) entry which is preliminary data.</text>
</comment>
<dbReference type="PRINTS" id="PR00988">
    <property type="entry name" value="URIDINKINASE"/>
</dbReference>
<evidence type="ECO:0000256" key="1">
    <source>
        <dbReference type="ARBA" id="ARBA00004690"/>
    </source>
</evidence>
<dbReference type="OrthoDB" id="738517at2759"/>
<dbReference type="GeneID" id="54783768"/>
<dbReference type="Pfam" id="PF00485">
    <property type="entry name" value="PRK"/>
    <property type="match status" value="1"/>
</dbReference>
<keyword evidence="4 6" id="KW-0547">Nucleotide-binding</keyword>
<sequence length="443" mass="50041">MKYRPPWDEPYIIGIAGFSGSGKTSVSQQIIGRINQPWTVLLSFDNFYNPLTPEESAQAFANNFDFDTPHSYDMEYMIETVRDLKRGKRVQIPVYSFTTHNRTDRVISLYGTNVIIIEGIYALYDPRLLEMMDLKVFVDTDLDICLARRLTRDIMTRGRDLPGSLQQWERFVKPNALKFVAPTMANADLVIPRGLDNTIAIDLMIKHINTQLAAKSLKHLDQLRRLGMNIALPEANLRVLPQTNQVVGINSILLAEDTCRDDFIFYFNRMSRLLIEEACQTFFADSTTKEIVTTPDGYQFTGVKDTHELMIVSVIPSGDCFDTSIRKAFRGTPVGKMLIQSDSTTGEPQLHYQSIPKQSAKPVKVMLVDAQIISGAAAIMAIQILVDHKIKPEDIVLVTYLCTEMGLRRIFHAFPEVKVVVGQLSKAGSLAQERFIDKIYFGS</sequence>
<dbReference type="EMBL" id="SWFT01000153">
    <property type="protein sequence ID" value="KAA8897686.1"/>
    <property type="molecule type" value="Genomic_DNA"/>
</dbReference>
<dbReference type="Gene3D" id="3.40.50.2020">
    <property type="match status" value="1"/>
</dbReference>
<proteinExistence type="inferred from homology"/>
<evidence type="ECO:0000313" key="10">
    <source>
        <dbReference type="Proteomes" id="UP000449547"/>
    </source>
</evidence>
<dbReference type="NCBIfam" id="TIGR00235">
    <property type="entry name" value="udk"/>
    <property type="match status" value="1"/>
</dbReference>
<dbReference type="InterPro" id="IPR027417">
    <property type="entry name" value="P-loop_NTPase"/>
</dbReference>
<keyword evidence="6" id="KW-0067">ATP-binding</keyword>
<reference evidence="9 10" key="1">
    <citation type="submission" date="2019-07" db="EMBL/GenBank/DDBJ databases">
        <title>Genome assembly of two rare yeast pathogens: Diutina rugosa and Trichomonascus ciferrii.</title>
        <authorList>
            <person name="Mixao V."/>
            <person name="Saus E."/>
            <person name="Hansen A."/>
            <person name="Lass-Flor C."/>
            <person name="Gabaldon T."/>
        </authorList>
    </citation>
    <scope>NUCLEOTIDE SEQUENCE [LARGE SCALE GENOMIC DNA]</scope>
    <source>
        <strain evidence="9 10">CBS 613</strain>
    </source>
</reference>
<organism evidence="9 10">
    <name type="scientific">Diutina rugosa</name>
    <name type="common">Yeast</name>
    <name type="synonym">Candida rugosa</name>
    <dbReference type="NCBI Taxonomy" id="5481"/>
    <lineage>
        <taxon>Eukaryota</taxon>
        <taxon>Fungi</taxon>
        <taxon>Dikarya</taxon>
        <taxon>Ascomycota</taxon>
        <taxon>Saccharomycotina</taxon>
        <taxon>Pichiomycetes</taxon>
        <taxon>Debaryomycetaceae</taxon>
        <taxon>Diutina</taxon>
    </lineage>
</organism>
<comment type="pathway">
    <text evidence="1 6">Pyrimidine metabolism; UMP biosynthesis via salvage pathway; UMP from uridine: step 1/1.</text>
</comment>
<evidence type="ECO:0000256" key="5">
    <source>
        <dbReference type="ARBA" id="ARBA00022777"/>
    </source>
</evidence>
<dbReference type="GO" id="GO:0004849">
    <property type="term" value="F:uridine kinase activity"/>
    <property type="evidence" value="ECO:0007669"/>
    <property type="project" value="UniProtKB-EC"/>
</dbReference>
<dbReference type="GO" id="GO:0005524">
    <property type="term" value="F:ATP binding"/>
    <property type="evidence" value="ECO:0007669"/>
    <property type="project" value="UniProtKB-KW"/>
</dbReference>
<comment type="catalytic activity">
    <reaction evidence="6">
        <text>uridine + ATP = UMP + ADP + H(+)</text>
        <dbReference type="Rhea" id="RHEA:16825"/>
        <dbReference type="ChEBI" id="CHEBI:15378"/>
        <dbReference type="ChEBI" id="CHEBI:16704"/>
        <dbReference type="ChEBI" id="CHEBI:30616"/>
        <dbReference type="ChEBI" id="CHEBI:57865"/>
        <dbReference type="ChEBI" id="CHEBI:456216"/>
        <dbReference type="EC" id="2.7.1.48"/>
    </reaction>
</comment>
<dbReference type="InterPro" id="IPR006083">
    <property type="entry name" value="PRK/URK"/>
</dbReference>
<dbReference type="FunFam" id="3.40.50.300:FF:000339">
    <property type="entry name" value="Uridine kinase"/>
    <property type="match status" value="1"/>
</dbReference>
<accession>A0A642UEQ6</accession>
<keyword evidence="5 6" id="KW-0418">Kinase</keyword>
<dbReference type="OMA" id="EPQLHCE"/>
<dbReference type="GO" id="GO:0043771">
    <property type="term" value="F:cytidine kinase activity"/>
    <property type="evidence" value="ECO:0007669"/>
    <property type="project" value="RHEA"/>
</dbReference>
<dbReference type="SUPFAM" id="SSF53271">
    <property type="entry name" value="PRTase-like"/>
    <property type="match status" value="1"/>
</dbReference>
<comment type="catalytic activity">
    <reaction evidence="6">
        <text>cytidine + ATP = CMP + ADP + H(+)</text>
        <dbReference type="Rhea" id="RHEA:24674"/>
        <dbReference type="ChEBI" id="CHEBI:15378"/>
        <dbReference type="ChEBI" id="CHEBI:17562"/>
        <dbReference type="ChEBI" id="CHEBI:30616"/>
        <dbReference type="ChEBI" id="CHEBI:60377"/>
        <dbReference type="ChEBI" id="CHEBI:456216"/>
        <dbReference type="EC" id="2.7.1.48"/>
    </reaction>
</comment>